<dbReference type="InterPro" id="IPR001732">
    <property type="entry name" value="UDP-Glc/GDP-Man_DH_N"/>
</dbReference>
<dbReference type="PIRSF" id="PIRSF000124">
    <property type="entry name" value="UDPglc_GDPman_dh"/>
    <property type="match status" value="1"/>
</dbReference>
<dbReference type="InterPro" id="IPR036220">
    <property type="entry name" value="UDP-Glc/GDP-Man_DH_C_sf"/>
</dbReference>
<keyword evidence="5" id="KW-1133">Transmembrane helix</keyword>
<dbReference type="InterPro" id="IPR017476">
    <property type="entry name" value="UDP-Glc/GDP-Man"/>
</dbReference>
<dbReference type="SUPFAM" id="SSF52413">
    <property type="entry name" value="UDP-glucose/GDP-mannose dehydrogenase C-terminal domain"/>
    <property type="match status" value="1"/>
</dbReference>
<dbReference type="InterPro" id="IPR028359">
    <property type="entry name" value="UDP_ManNAc/GlcNAc_DH"/>
</dbReference>
<organism evidence="7 8">
    <name type="scientific">Candidatus Roizmanbacteria bacterium CG22_combo_CG10-13_8_21_14_all_38_20</name>
    <dbReference type="NCBI Taxonomy" id="1974862"/>
    <lineage>
        <taxon>Bacteria</taxon>
        <taxon>Candidatus Roizmaniibacteriota</taxon>
    </lineage>
</organism>
<dbReference type="PANTHER" id="PTHR43491:SF2">
    <property type="entry name" value="UDP-N-ACETYL-D-MANNOSAMINE DEHYDROGENASE"/>
    <property type="match status" value="1"/>
</dbReference>
<evidence type="ECO:0000256" key="1">
    <source>
        <dbReference type="ARBA" id="ARBA00006601"/>
    </source>
</evidence>
<keyword evidence="3" id="KW-0520">NAD</keyword>
<dbReference type="Pfam" id="PF03720">
    <property type="entry name" value="UDPG_MGDP_dh_C"/>
    <property type="match status" value="1"/>
</dbReference>
<dbReference type="Proteomes" id="UP000231246">
    <property type="component" value="Unassembled WGS sequence"/>
</dbReference>
<evidence type="ECO:0000256" key="3">
    <source>
        <dbReference type="ARBA" id="ARBA00023027"/>
    </source>
</evidence>
<evidence type="ECO:0000259" key="6">
    <source>
        <dbReference type="SMART" id="SM00984"/>
    </source>
</evidence>
<dbReference type="Pfam" id="PF03721">
    <property type="entry name" value="UDPG_MGDP_dh_N"/>
    <property type="match status" value="1"/>
</dbReference>
<feature type="domain" description="UDP-glucose/GDP-mannose dehydrogenase C-terminal" evidence="6">
    <location>
        <begin position="318"/>
        <end position="410"/>
    </location>
</feature>
<keyword evidence="2" id="KW-0560">Oxidoreductase</keyword>
<dbReference type="Gene3D" id="3.40.50.720">
    <property type="entry name" value="NAD(P)-binding Rossmann-like Domain"/>
    <property type="match status" value="2"/>
</dbReference>
<dbReference type="PANTHER" id="PTHR43491">
    <property type="entry name" value="UDP-N-ACETYL-D-MANNOSAMINE DEHYDROGENASE"/>
    <property type="match status" value="1"/>
</dbReference>
<dbReference type="GO" id="GO:0051287">
    <property type="term" value="F:NAD binding"/>
    <property type="evidence" value="ECO:0007669"/>
    <property type="project" value="InterPro"/>
</dbReference>
<keyword evidence="5" id="KW-0472">Membrane</keyword>
<reference evidence="7 8" key="1">
    <citation type="submission" date="2017-09" db="EMBL/GenBank/DDBJ databases">
        <title>Depth-based differentiation of microbial function through sediment-hosted aquifers and enrichment of novel symbionts in the deep terrestrial subsurface.</title>
        <authorList>
            <person name="Probst A.J."/>
            <person name="Ladd B."/>
            <person name="Jarett J.K."/>
            <person name="Geller-Mcgrath D.E."/>
            <person name="Sieber C.M."/>
            <person name="Emerson J.B."/>
            <person name="Anantharaman K."/>
            <person name="Thomas B.C."/>
            <person name="Malmstrom R."/>
            <person name="Stieglmeier M."/>
            <person name="Klingl A."/>
            <person name="Woyke T."/>
            <person name="Ryan C.M."/>
            <person name="Banfield J.F."/>
        </authorList>
    </citation>
    <scope>NUCLEOTIDE SEQUENCE [LARGE SCALE GENOMIC DNA]</scope>
    <source>
        <strain evidence="7">CG22_combo_CG10-13_8_21_14_all_38_20</strain>
    </source>
</reference>
<dbReference type="Pfam" id="PF00984">
    <property type="entry name" value="UDPG_MGDP_dh"/>
    <property type="match status" value="1"/>
</dbReference>
<accession>A0A2H0BWD6</accession>
<proteinExistence type="inferred from homology"/>
<comment type="caution">
    <text evidence="7">The sequence shown here is derived from an EMBL/GenBank/DDBJ whole genome shotgun (WGS) entry which is preliminary data.</text>
</comment>
<evidence type="ECO:0000313" key="8">
    <source>
        <dbReference type="Proteomes" id="UP000231246"/>
    </source>
</evidence>
<dbReference type="NCBIfam" id="TIGR03026">
    <property type="entry name" value="NDP-sugDHase"/>
    <property type="match status" value="1"/>
</dbReference>
<dbReference type="InterPro" id="IPR014027">
    <property type="entry name" value="UDP-Glc/GDP-Man_DH_C"/>
</dbReference>
<evidence type="ECO:0000256" key="5">
    <source>
        <dbReference type="SAM" id="Phobius"/>
    </source>
</evidence>
<dbReference type="InterPro" id="IPR036291">
    <property type="entry name" value="NAD(P)-bd_dom_sf"/>
</dbReference>
<dbReference type="GO" id="GO:0016616">
    <property type="term" value="F:oxidoreductase activity, acting on the CH-OH group of donors, NAD or NADP as acceptor"/>
    <property type="evidence" value="ECO:0007669"/>
    <property type="project" value="InterPro"/>
</dbReference>
<evidence type="ECO:0000313" key="7">
    <source>
        <dbReference type="EMBL" id="PIP61951.1"/>
    </source>
</evidence>
<dbReference type="SUPFAM" id="SSF48179">
    <property type="entry name" value="6-phosphogluconate dehydrogenase C-terminal domain-like"/>
    <property type="match status" value="1"/>
</dbReference>
<evidence type="ECO:0000256" key="2">
    <source>
        <dbReference type="ARBA" id="ARBA00023002"/>
    </source>
</evidence>
<dbReference type="SMART" id="SM00984">
    <property type="entry name" value="UDPG_MGDP_dh_C"/>
    <property type="match status" value="1"/>
</dbReference>
<keyword evidence="5" id="KW-0812">Transmembrane</keyword>
<dbReference type="InterPro" id="IPR008927">
    <property type="entry name" value="6-PGluconate_DH-like_C_sf"/>
</dbReference>
<name>A0A2H0BWD6_9BACT</name>
<dbReference type="GO" id="GO:0000271">
    <property type="term" value="P:polysaccharide biosynthetic process"/>
    <property type="evidence" value="ECO:0007669"/>
    <property type="project" value="InterPro"/>
</dbReference>
<dbReference type="PIRSF" id="PIRSF500136">
    <property type="entry name" value="UDP_ManNAc_DH"/>
    <property type="match status" value="1"/>
</dbReference>
<dbReference type="GO" id="GO:0016628">
    <property type="term" value="F:oxidoreductase activity, acting on the CH-CH group of donors, NAD or NADP as acceptor"/>
    <property type="evidence" value="ECO:0007669"/>
    <property type="project" value="InterPro"/>
</dbReference>
<dbReference type="SUPFAM" id="SSF51735">
    <property type="entry name" value="NAD(P)-binding Rossmann-fold domains"/>
    <property type="match status" value="1"/>
</dbReference>
<gene>
    <name evidence="7" type="ORF">COW99_01865</name>
</gene>
<dbReference type="AlphaFoldDB" id="A0A2H0BWD6"/>
<dbReference type="InterPro" id="IPR014026">
    <property type="entry name" value="UDP-Glc/GDP-Man_DH_dimer"/>
</dbReference>
<evidence type="ECO:0000256" key="4">
    <source>
        <dbReference type="PIRNR" id="PIRNR000124"/>
    </source>
</evidence>
<comment type="similarity">
    <text evidence="1 4">Belongs to the UDP-glucose/GDP-mannose dehydrogenase family.</text>
</comment>
<feature type="transmembrane region" description="Helical" evidence="5">
    <location>
        <begin position="14"/>
        <end position="33"/>
    </location>
</feature>
<dbReference type="EMBL" id="PCTA01000010">
    <property type="protein sequence ID" value="PIP61951.1"/>
    <property type="molecule type" value="Genomic_DNA"/>
</dbReference>
<sequence>MYKLLKDKLENKQATIGVIGLGYVGLPLAVLLARKGYKVQGFIRNQDKVNQLNKGENELGDESLTESLKSELKKGNLSVSTLSKDKLVSCDVYMVCVPTPVTEDKKPDLTALVSVAAHFKELDLAGKLIINESTVAPTMTRAVFGELSDVEYFLACSPERIDPGNGLKEVSNIAKVLGGLNENSLQLAYVLYKQILSADVVTVSSLEAAEMTKMLENTYRAVNIALINEVAQLCEMLDLDVLEIVKAASSKWSFHAHYPGVGVGGHCIPVDPYYLLKLAKENQLEMNVVRQSLLTNESMPTKFAQMIKSEYKDGMKVLLYGVTYKKDVADIRESPVLELMKILKEMKIEFMIYDPVLSDAELKRLDITNAKLQVVDMLIVGTGHTALGMDYKKLVRDNTVVIDGRNFFLNKVGRSVVGVGRRLL</sequence>
<protein>
    <submittedName>
        <fullName evidence="7">UDP-N-acetyl-D-glucosamine dehydrogenase</fullName>
    </submittedName>
</protein>